<dbReference type="Gene3D" id="3.40.50.720">
    <property type="entry name" value="NAD(P)-binding Rossmann-like Domain"/>
    <property type="match status" value="1"/>
</dbReference>
<keyword evidence="6 9" id="KW-1133">Transmembrane helix</keyword>
<feature type="transmembrane region" description="Helical" evidence="9">
    <location>
        <begin position="158"/>
        <end position="180"/>
    </location>
</feature>
<proteinExistence type="inferred from homology"/>
<feature type="transmembrane region" description="Helical" evidence="9">
    <location>
        <begin position="127"/>
        <end position="146"/>
    </location>
</feature>
<dbReference type="Pfam" id="PF02254">
    <property type="entry name" value="TrkA_N"/>
    <property type="match status" value="1"/>
</dbReference>
<dbReference type="KEGG" id="dgi:Desgi_1507"/>
<dbReference type="InterPro" id="IPR006153">
    <property type="entry name" value="Cation/H_exchanger_TM"/>
</dbReference>
<feature type="transmembrane region" description="Helical" evidence="9">
    <location>
        <begin position="6"/>
        <end position="24"/>
    </location>
</feature>
<evidence type="ECO:0000313" key="12">
    <source>
        <dbReference type="Proteomes" id="UP000013520"/>
    </source>
</evidence>
<dbReference type="RefSeq" id="WP_006522787.1">
    <property type="nucleotide sequence ID" value="NC_021184.1"/>
</dbReference>
<keyword evidence="7" id="KW-0406">Ion transport</keyword>
<evidence type="ECO:0000256" key="1">
    <source>
        <dbReference type="ARBA" id="ARBA00004141"/>
    </source>
</evidence>
<feature type="transmembrane region" description="Helical" evidence="9">
    <location>
        <begin position="274"/>
        <end position="291"/>
    </location>
</feature>
<keyword evidence="4" id="KW-0050">Antiport</keyword>
<dbReference type="Gene3D" id="1.20.1530.20">
    <property type="match status" value="1"/>
</dbReference>
<feature type="domain" description="RCK C-terminal" evidence="10">
    <location>
        <begin position="526"/>
        <end position="605"/>
    </location>
</feature>
<dbReference type="PANTHER" id="PTHR43562">
    <property type="entry name" value="NAPA-TYPE SODIUM/HYDROGEN ANTIPORTER"/>
    <property type="match status" value="1"/>
</dbReference>
<dbReference type="AlphaFoldDB" id="R4KCU4"/>
<dbReference type="Proteomes" id="UP000013520">
    <property type="component" value="Chromosome"/>
</dbReference>
<evidence type="ECO:0000256" key="5">
    <source>
        <dbReference type="ARBA" id="ARBA00022692"/>
    </source>
</evidence>
<dbReference type="InterPro" id="IPR036721">
    <property type="entry name" value="RCK_C_sf"/>
</dbReference>
<dbReference type="eggNOG" id="COG0569">
    <property type="taxonomic scope" value="Bacteria"/>
</dbReference>
<dbReference type="PANTHER" id="PTHR43562:SF1">
    <property type="entry name" value="NA(+)_H(+) ANTIPORTER YJBQ-RELATED"/>
    <property type="match status" value="1"/>
</dbReference>
<evidence type="ECO:0000256" key="8">
    <source>
        <dbReference type="ARBA" id="ARBA00023136"/>
    </source>
</evidence>
<feature type="transmembrane region" description="Helical" evidence="9">
    <location>
        <begin position="367"/>
        <end position="387"/>
    </location>
</feature>
<keyword evidence="8 9" id="KW-0472">Membrane</keyword>
<feature type="transmembrane region" description="Helical" evidence="9">
    <location>
        <begin position="336"/>
        <end position="355"/>
    </location>
</feature>
<dbReference type="InterPro" id="IPR036291">
    <property type="entry name" value="NAD(P)-bd_dom_sf"/>
</dbReference>
<feature type="transmembrane region" description="Helical" evidence="9">
    <location>
        <begin position="96"/>
        <end position="115"/>
    </location>
</feature>
<keyword evidence="12" id="KW-1185">Reference proteome</keyword>
<evidence type="ECO:0000259" key="10">
    <source>
        <dbReference type="PROSITE" id="PS51202"/>
    </source>
</evidence>
<keyword evidence="5 9" id="KW-0812">Transmembrane</keyword>
<name>R4KCU4_9FIRM</name>
<dbReference type="GO" id="GO:0008324">
    <property type="term" value="F:monoatomic cation transmembrane transporter activity"/>
    <property type="evidence" value="ECO:0007669"/>
    <property type="project" value="InterPro"/>
</dbReference>
<evidence type="ECO:0000313" key="11">
    <source>
        <dbReference type="EMBL" id="AGL00993.1"/>
    </source>
</evidence>
<sequence>MEGQHSVTPLMIVIIAAFVTPIILHRLRLKAIPVVVAEIIVGLILGESGLRVIVQNNWLDLLSTFGIIYLMFLSGLEIDFEAIQNSRKKKTGPNPLLISIINFMAILGTSVLLAFGLKALGLIEEPLFMTLIISTISLGVILPVLKEKDVLETSYGQAVLLTAIIADLMTMILLAVYIALRSQGGMTKIVLLLLLFVVFLGAYHLINTFRSKKLLNIKKETVSIGTRGVFALILFFVVLSERVGAESILGAFLAGVIVSSLAPKKEFLHQLNAFGYGFLIPIFFVMVGATMDLRGLAADPNALVMLPLMLLVFYLSKLIIVPVFKLWFNWKESLSSSFLLASTLSLVIAASAVGMKMGIVSTTLNTTLVLAAVITVMVSPVIFQKFLPAVEDQEETKVSLVGRNTVTLALAQDLIKDGYKVTLYGQDDPNLEALPQRPYQMITLPEFDLDGLDKHNAFQSDVVIAFTSDDERNLQVAAAAQQNGVKQVIARVEDQTNRELPGDSKIQMFSSFFANRTLLKALVEYPTLINLVSHEGHLQEIELGNQQYHYTRLREIPFLGDILVIRIFRNNEIIVPHGDTVLQLGDRLIVSGNPEDTRQLRRKLR</sequence>
<dbReference type="Pfam" id="PF00999">
    <property type="entry name" value="Na_H_Exchanger"/>
    <property type="match status" value="1"/>
</dbReference>
<dbReference type="GO" id="GO:0016020">
    <property type="term" value="C:membrane"/>
    <property type="evidence" value="ECO:0007669"/>
    <property type="project" value="UniProtKB-SubCell"/>
</dbReference>
<dbReference type="STRING" id="767817.Desgi_1507"/>
<evidence type="ECO:0000256" key="7">
    <source>
        <dbReference type="ARBA" id="ARBA00023065"/>
    </source>
</evidence>
<dbReference type="EMBL" id="CP003273">
    <property type="protein sequence ID" value="AGL00993.1"/>
    <property type="molecule type" value="Genomic_DNA"/>
</dbReference>
<keyword evidence="3" id="KW-0813">Transport</keyword>
<feature type="transmembrane region" description="Helical" evidence="9">
    <location>
        <begin position="303"/>
        <end position="324"/>
    </location>
</feature>
<dbReference type="HOGENOM" id="CLU_030184_0_0_9"/>
<reference evidence="11 12" key="1">
    <citation type="submission" date="2012-01" db="EMBL/GenBank/DDBJ databases">
        <title>Complete sequence of Desulfotomaculum gibsoniae DSM 7213.</title>
        <authorList>
            <consortium name="US DOE Joint Genome Institute"/>
            <person name="Lucas S."/>
            <person name="Han J."/>
            <person name="Lapidus A."/>
            <person name="Cheng J.-F."/>
            <person name="Goodwin L."/>
            <person name="Pitluck S."/>
            <person name="Peters L."/>
            <person name="Ovchinnikova G."/>
            <person name="Teshima H."/>
            <person name="Detter J.C."/>
            <person name="Han C."/>
            <person name="Tapia R."/>
            <person name="Land M."/>
            <person name="Hauser L."/>
            <person name="Kyrpides N."/>
            <person name="Ivanova N."/>
            <person name="Pagani I."/>
            <person name="Parshina S."/>
            <person name="Plugge C."/>
            <person name="Muyzer G."/>
            <person name="Kuever J."/>
            <person name="Ivanova A."/>
            <person name="Nazina T."/>
            <person name="Klenk H.-P."/>
            <person name="Brambilla E."/>
            <person name="Spring S."/>
            <person name="Stams A.F."/>
            <person name="Woyke T."/>
        </authorList>
    </citation>
    <scope>NUCLEOTIDE SEQUENCE [LARGE SCALE GENOMIC DNA]</scope>
    <source>
        <strain evidence="11 12">DSM 7213</strain>
    </source>
</reference>
<dbReference type="Pfam" id="PF02080">
    <property type="entry name" value="TrkA_C"/>
    <property type="match status" value="1"/>
</dbReference>
<gene>
    <name evidence="11" type="ORF">Desgi_1507</name>
</gene>
<comment type="subcellular location">
    <subcellularLocation>
        <location evidence="1">Membrane</location>
        <topology evidence="1">Multi-pass membrane protein</topology>
    </subcellularLocation>
</comment>
<dbReference type="InterPro" id="IPR038770">
    <property type="entry name" value="Na+/solute_symporter_sf"/>
</dbReference>
<evidence type="ECO:0000256" key="6">
    <source>
        <dbReference type="ARBA" id="ARBA00022989"/>
    </source>
</evidence>
<dbReference type="eggNOG" id="COG0475">
    <property type="taxonomic scope" value="Bacteria"/>
</dbReference>
<evidence type="ECO:0000256" key="9">
    <source>
        <dbReference type="SAM" id="Phobius"/>
    </source>
</evidence>
<dbReference type="SUPFAM" id="SSF116726">
    <property type="entry name" value="TrkA C-terminal domain-like"/>
    <property type="match status" value="1"/>
</dbReference>
<dbReference type="GO" id="GO:0015297">
    <property type="term" value="F:antiporter activity"/>
    <property type="evidence" value="ECO:0007669"/>
    <property type="project" value="UniProtKB-KW"/>
</dbReference>
<feature type="transmembrane region" description="Helical" evidence="9">
    <location>
        <begin position="186"/>
        <end position="209"/>
    </location>
</feature>
<evidence type="ECO:0000256" key="4">
    <source>
        <dbReference type="ARBA" id="ARBA00022449"/>
    </source>
</evidence>
<dbReference type="Gene3D" id="3.30.70.1450">
    <property type="entry name" value="Regulator of K+ conductance, C-terminal domain"/>
    <property type="match status" value="1"/>
</dbReference>
<accession>R4KCU4</accession>
<dbReference type="OrthoDB" id="9793589at2"/>
<feature type="transmembrane region" description="Helical" evidence="9">
    <location>
        <begin position="31"/>
        <end position="52"/>
    </location>
</feature>
<dbReference type="GO" id="GO:0006813">
    <property type="term" value="P:potassium ion transport"/>
    <property type="evidence" value="ECO:0007669"/>
    <property type="project" value="InterPro"/>
</dbReference>
<evidence type="ECO:0000256" key="2">
    <source>
        <dbReference type="ARBA" id="ARBA00005551"/>
    </source>
</evidence>
<organism evidence="11 12">
    <name type="scientific">Desulfoscipio gibsoniae DSM 7213</name>
    <dbReference type="NCBI Taxonomy" id="767817"/>
    <lineage>
        <taxon>Bacteria</taxon>
        <taxon>Bacillati</taxon>
        <taxon>Bacillota</taxon>
        <taxon>Clostridia</taxon>
        <taxon>Eubacteriales</taxon>
        <taxon>Desulfallaceae</taxon>
        <taxon>Desulfoscipio</taxon>
    </lineage>
</organism>
<protein>
    <submittedName>
        <fullName evidence="11">Kef-type K+ transport system, membrane component</fullName>
    </submittedName>
</protein>
<evidence type="ECO:0000256" key="3">
    <source>
        <dbReference type="ARBA" id="ARBA00022448"/>
    </source>
</evidence>
<dbReference type="PROSITE" id="PS51202">
    <property type="entry name" value="RCK_C"/>
    <property type="match status" value="1"/>
</dbReference>
<dbReference type="InterPro" id="IPR003148">
    <property type="entry name" value="RCK_N"/>
</dbReference>
<dbReference type="SUPFAM" id="SSF51735">
    <property type="entry name" value="NAD(P)-binding Rossmann-fold domains"/>
    <property type="match status" value="1"/>
</dbReference>
<dbReference type="InterPro" id="IPR006037">
    <property type="entry name" value="RCK_C"/>
</dbReference>
<feature type="transmembrane region" description="Helical" evidence="9">
    <location>
        <begin position="58"/>
        <end position="76"/>
    </location>
</feature>
<comment type="similarity">
    <text evidence="2">Belongs to the monovalent cation:proton antiporter 2 (CPA2) transporter (TC 2.A.37) family.</text>
</comment>
<dbReference type="GO" id="GO:1902600">
    <property type="term" value="P:proton transmembrane transport"/>
    <property type="evidence" value="ECO:0007669"/>
    <property type="project" value="InterPro"/>
</dbReference>